<dbReference type="EMBL" id="BMAO01029196">
    <property type="protein sequence ID" value="GFR30002.1"/>
    <property type="molecule type" value="Genomic_DNA"/>
</dbReference>
<reference evidence="2" key="1">
    <citation type="submission" date="2020-07" db="EMBL/GenBank/DDBJ databases">
        <title>Multicomponent nature underlies the extraordinary mechanical properties of spider dragline silk.</title>
        <authorList>
            <person name="Kono N."/>
            <person name="Nakamura H."/>
            <person name="Mori M."/>
            <person name="Yoshida Y."/>
            <person name="Ohtoshi R."/>
            <person name="Malay A.D."/>
            <person name="Moran D.A.P."/>
            <person name="Tomita M."/>
            <person name="Numata K."/>
            <person name="Arakawa K."/>
        </authorList>
    </citation>
    <scope>NUCLEOTIDE SEQUENCE</scope>
</reference>
<evidence type="ECO:0000313" key="2">
    <source>
        <dbReference type="EMBL" id="GFR30002.1"/>
    </source>
</evidence>
<accession>A0A8X6HTT7</accession>
<organism evidence="2 3">
    <name type="scientific">Trichonephila clavata</name>
    <name type="common">Joro spider</name>
    <name type="synonym">Nephila clavata</name>
    <dbReference type="NCBI Taxonomy" id="2740835"/>
    <lineage>
        <taxon>Eukaryota</taxon>
        <taxon>Metazoa</taxon>
        <taxon>Ecdysozoa</taxon>
        <taxon>Arthropoda</taxon>
        <taxon>Chelicerata</taxon>
        <taxon>Arachnida</taxon>
        <taxon>Araneae</taxon>
        <taxon>Araneomorphae</taxon>
        <taxon>Entelegynae</taxon>
        <taxon>Araneoidea</taxon>
        <taxon>Nephilidae</taxon>
        <taxon>Trichonephila</taxon>
    </lineage>
</organism>
<proteinExistence type="predicted"/>
<evidence type="ECO:0000256" key="1">
    <source>
        <dbReference type="SAM" id="MobiDB-lite"/>
    </source>
</evidence>
<comment type="caution">
    <text evidence="2">The sequence shown here is derived from an EMBL/GenBank/DDBJ whole genome shotgun (WGS) entry which is preliminary data.</text>
</comment>
<keyword evidence="3" id="KW-1185">Reference proteome</keyword>
<dbReference type="OrthoDB" id="6420529at2759"/>
<protein>
    <submittedName>
        <fullName evidence="2">Uncharacterized protein</fullName>
    </submittedName>
</protein>
<gene>
    <name evidence="2" type="primary">AVEN_215179_1</name>
    <name evidence="2" type="ORF">TNCT_394231</name>
</gene>
<feature type="compositionally biased region" description="Acidic residues" evidence="1">
    <location>
        <begin position="526"/>
        <end position="539"/>
    </location>
</feature>
<name>A0A8X6HTT7_TRICU</name>
<dbReference type="AlphaFoldDB" id="A0A8X6HTT7"/>
<evidence type="ECO:0000313" key="3">
    <source>
        <dbReference type="Proteomes" id="UP000887116"/>
    </source>
</evidence>
<dbReference type="Proteomes" id="UP000887116">
    <property type="component" value="Unassembled WGS sequence"/>
</dbReference>
<sequence>MATRAGIGKYTKHNPPRLKDVAAIKVAIELCMKSEMRAFITKYLDDYNTDGKRKEPDWKLIRYKSVKQIFSFPVSKNDIRIRILSYVPRLFRSIFEWIDFHSVNTYLKIEIPEYFMWTVFGTVDKKRTAEVIISSSSTNIVNKYKLACIYCLEKAATELWIKLDSTEKNTLINVKNPAEVKQEGLVTYWTYSINKSSINITDESALDLISAETAFINAAVTGNLVAVEYFFQLFKEPDPNLLKLALQNICWKRKWISNFYKDEYEGFTSFPVDDLFKVFYYILSRMRISDQNVIIPAHPLEVMRCFLMSPRQKYFIKLFKLYYKLIPKYRFAVLFRDIFFKDLKTFTQFEHSRLFFTSAHEPVEDYIQLPYPMRRYNYRRLFAAVWRRLPIELKLIVGVRTDCGSDLLFNLLFKYDLGCDITDEFIEQQTRFLQCFLNKQTTTGRIIYNDSRMDLLRFLLQKKIANYKSMACFQTFRSRLEEYEKEKDNLEPKFKLVFSIISSFAKIEENGFKKLKEIAYFLPPDERDESSVSDEENDDVPTKEKKMKLNKLQTQVKWK</sequence>
<feature type="region of interest" description="Disordered" evidence="1">
    <location>
        <begin position="525"/>
        <end position="546"/>
    </location>
</feature>